<evidence type="ECO:0000256" key="6">
    <source>
        <dbReference type="ARBA" id="ARBA00022747"/>
    </source>
</evidence>
<evidence type="ECO:0000256" key="11">
    <source>
        <dbReference type="RuleBase" id="RU364115"/>
    </source>
</evidence>
<dbReference type="CDD" id="cd22332">
    <property type="entry name" value="HsdR_N"/>
    <property type="match status" value="1"/>
</dbReference>
<evidence type="ECO:0000256" key="7">
    <source>
        <dbReference type="ARBA" id="ARBA00022759"/>
    </source>
</evidence>
<reference evidence="13" key="1">
    <citation type="submission" date="2019-11" db="EMBL/GenBank/DDBJ databases">
        <authorList>
            <person name="Feng L."/>
        </authorList>
    </citation>
    <scope>NUCLEOTIDE SEQUENCE</scope>
    <source>
        <strain evidence="13">SsimulansLFYP27</strain>
    </source>
</reference>
<dbReference type="InterPro" id="IPR027417">
    <property type="entry name" value="P-loop_NTPase"/>
</dbReference>
<comment type="similarity">
    <text evidence="2 11">Belongs to the HsdR family.</text>
</comment>
<dbReference type="Pfam" id="PF22679">
    <property type="entry name" value="T1R_D3-like"/>
    <property type="match status" value="1"/>
</dbReference>
<keyword evidence="10 11" id="KW-0238">DNA-binding</keyword>
<organism evidence="13">
    <name type="scientific">Staphylococcus simulans</name>
    <dbReference type="NCBI Taxonomy" id="1286"/>
    <lineage>
        <taxon>Bacteria</taxon>
        <taxon>Bacillati</taxon>
        <taxon>Bacillota</taxon>
        <taxon>Bacilli</taxon>
        <taxon>Bacillales</taxon>
        <taxon>Staphylococcaceae</taxon>
        <taxon>Staphylococcus</taxon>
    </lineage>
</organism>
<evidence type="ECO:0000256" key="10">
    <source>
        <dbReference type="ARBA" id="ARBA00023125"/>
    </source>
</evidence>
<dbReference type="GO" id="GO:0003677">
    <property type="term" value="F:DNA binding"/>
    <property type="evidence" value="ECO:0007669"/>
    <property type="project" value="UniProtKB-KW"/>
</dbReference>
<evidence type="ECO:0000256" key="8">
    <source>
        <dbReference type="ARBA" id="ARBA00022801"/>
    </source>
</evidence>
<keyword evidence="9 11" id="KW-0067">ATP-binding</keyword>
<dbReference type="GO" id="GO:0009035">
    <property type="term" value="F:type I site-specific deoxyribonuclease activity"/>
    <property type="evidence" value="ECO:0007669"/>
    <property type="project" value="UniProtKB-EC"/>
</dbReference>
<dbReference type="GO" id="GO:0009307">
    <property type="term" value="P:DNA restriction-modification system"/>
    <property type="evidence" value="ECO:0007669"/>
    <property type="project" value="UniProtKB-KW"/>
</dbReference>
<keyword evidence="6 11" id="KW-0680">Restriction system</keyword>
<keyword evidence="7" id="KW-0255">Endonuclease</keyword>
<dbReference type="SUPFAM" id="SSF52540">
    <property type="entry name" value="P-loop containing nucleoside triphosphate hydrolases"/>
    <property type="match status" value="1"/>
</dbReference>
<dbReference type="Gene3D" id="1.20.58.910">
    <property type="match status" value="1"/>
</dbReference>
<evidence type="ECO:0000256" key="3">
    <source>
        <dbReference type="ARBA" id="ARBA00011296"/>
    </source>
</evidence>
<feature type="domain" description="Helicase ATP-binding" evidence="12">
    <location>
        <begin position="254"/>
        <end position="400"/>
    </location>
</feature>
<proteinExistence type="inferred from homology"/>
<dbReference type="RefSeq" id="WP_002480176.1">
    <property type="nucleotide sequence ID" value="NZ_CACRUO010000065.1"/>
</dbReference>
<dbReference type="PANTHER" id="PTHR30195">
    <property type="entry name" value="TYPE I SITE-SPECIFIC DEOXYRIBONUCLEASE PROTEIN SUBUNIT M AND R"/>
    <property type="match status" value="1"/>
</dbReference>
<dbReference type="SMART" id="SM00487">
    <property type="entry name" value="DEXDc"/>
    <property type="match status" value="1"/>
</dbReference>
<dbReference type="NCBIfam" id="TIGR00348">
    <property type="entry name" value="hsdR"/>
    <property type="match status" value="1"/>
</dbReference>
<dbReference type="EMBL" id="CACRUO010000065">
    <property type="protein sequence ID" value="VYU55517.1"/>
    <property type="molecule type" value="Genomic_DNA"/>
</dbReference>
<dbReference type="Pfam" id="PF12008">
    <property type="entry name" value="EcoR124_C"/>
    <property type="match status" value="1"/>
</dbReference>
<evidence type="ECO:0000313" key="13">
    <source>
        <dbReference type="EMBL" id="VYU55517.1"/>
    </source>
</evidence>
<dbReference type="PANTHER" id="PTHR30195:SF16">
    <property type="entry name" value="TYPE I RESTRICTION ENZYME ENDONUCLEASE SUBUNIT"/>
    <property type="match status" value="1"/>
</dbReference>
<sequence length="934" mass="109799">MSYQSEHALEEEVMQQLNNLGYERVKIHNTEQLENNFRQILNERNADRLMGEPLSDTEFKRLMVDISDKSVFDSAMKLRDKYELVRDDSTIAYLEFFNKEKWCQNKFQVTNQVTVKDKHKSRYDVTILINGLPLVQIELKRSGVAITEAFNQVERYQRYNYTGLFKYIQILVISNKLQTRYLANSDKQLLKSHMFYWTDKENERITHLRDFIDDFLEPCQIAKMISRYMVINQTEGILMALRPYQVYAVEEILNQATETNNNGYIWHTTGSGKTLTSFKVSQLLAEKDDIKKVIFLVDRQDLDSQTISEFNKFDKGSVDTTENTRTLLKQLGSDENKLIVTTMQKMAKAVNSGNKVMDRYETDKVIFIIDECHRSQFGSMHGDVKKHFKNAQYFGFTGTPRFEVNKSQDGRSTADIFGRCLHHYLIKDAIRDNNVLGFSVDYVKVAHLKKHMNDGEVKDIDRPEYYGYKERHEIIVDDIIENYKKKTYDGKYTSIFTVDSIERAMEYFRVFKEKEEAGEHNLKVSSIFTSSDPNEDTKEKEDHVYVRDELEYVMKDYNQKFDTNFDTYNYAGYFSDVSKRMKKVIPGEKIDILIVVNIFLTGFDSKLLNTLYVDRNLYHHGLIQAFSRTNRVEKETKPYGNIVCYRNLKANTDKAIEIFSKTDNTDVVLSPPYHVLLQRFQKALAAVYDIAPLAETIQQLERDEDKEKFVKAFRDLTFLLVKIKPFPEFEFTLDEIGIDHQEYEDYLGQYKEIYRQVQLRKQQREENAGEKASILEDIDFSIELMRNDVINVDYILDLLARINLKDKKAQQEDTDEIRKLLDKADDEHLRLKSDLIREFLDDIIPTLSVDADIREMYYRFEERKKREEIKSFAVAKAFSAKLLERFINEYEYSGQINKSEIDKETKGSLLLRNKTVNQIATFIKNTVNKFTSIS</sequence>
<evidence type="ECO:0000256" key="9">
    <source>
        <dbReference type="ARBA" id="ARBA00022840"/>
    </source>
</evidence>
<gene>
    <name evidence="13" type="primary">hsdR_2</name>
    <name evidence="13" type="ORF">SSLFYP27_02646</name>
</gene>
<dbReference type="EC" id="3.1.21.3" evidence="11"/>
<dbReference type="InterPro" id="IPR004473">
    <property type="entry name" value="Restrct_endonuc_typeI_HsdR"/>
</dbReference>
<protein>
    <recommendedName>
        <fullName evidence="11">Type I restriction enzyme endonuclease subunit</fullName>
        <shortName evidence="11">R protein</shortName>
        <ecNumber evidence="11">3.1.21.3</ecNumber>
    </recommendedName>
    <alternativeName>
        <fullName evidence="11">Type-1 restriction enzyme R protein</fullName>
    </alternativeName>
</protein>
<dbReference type="Pfam" id="PF18766">
    <property type="entry name" value="SWI2_SNF2"/>
    <property type="match status" value="1"/>
</dbReference>
<dbReference type="CDD" id="cd18800">
    <property type="entry name" value="SF2_C_EcoR124I-like"/>
    <property type="match status" value="1"/>
</dbReference>
<dbReference type="Pfam" id="PF04313">
    <property type="entry name" value="HSDR_N"/>
    <property type="match status" value="1"/>
</dbReference>
<evidence type="ECO:0000259" key="12">
    <source>
        <dbReference type="PROSITE" id="PS51192"/>
    </source>
</evidence>
<evidence type="ECO:0000256" key="2">
    <source>
        <dbReference type="ARBA" id="ARBA00008598"/>
    </source>
</evidence>
<dbReference type="InterPro" id="IPR055180">
    <property type="entry name" value="HsdR_RecA-like_helicase_dom_2"/>
</dbReference>
<dbReference type="InterPro" id="IPR022625">
    <property type="entry name" value="TypeI_RM_Rsu_C"/>
</dbReference>
<dbReference type="Gene3D" id="3.90.1570.50">
    <property type="match status" value="1"/>
</dbReference>
<dbReference type="Gene3D" id="3.40.50.300">
    <property type="entry name" value="P-loop containing nucleotide triphosphate hydrolases"/>
    <property type="match status" value="2"/>
</dbReference>
<dbReference type="GO" id="GO:0005524">
    <property type="term" value="F:ATP binding"/>
    <property type="evidence" value="ECO:0007669"/>
    <property type="project" value="UniProtKB-KW"/>
</dbReference>
<evidence type="ECO:0000256" key="5">
    <source>
        <dbReference type="ARBA" id="ARBA00022741"/>
    </source>
</evidence>
<dbReference type="PROSITE" id="PS51192">
    <property type="entry name" value="HELICASE_ATP_BIND_1"/>
    <property type="match status" value="1"/>
</dbReference>
<accession>A0A6N3FSP3</accession>
<keyword evidence="8 11" id="KW-0378">Hydrolase</keyword>
<dbReference type="InterPro" id="IPR007409">
    <property type="entry name" value="Restrct_endonuc_type1_HsdR_N"/>
</dbReference>
<dbReference type="AlphaFoldDB" id="A0A6N3FSP3"/>
<dbReference type="InterPro" id="IPR014001">
    <property type="entry name" value="Helicase_ATP-bd"/>
</dbReference>
<evidence type="ECO:0000256" key="4">
    <source>
        <dbReference type="ARBA" id="ARBA00022722"/>
    </source>
</evidence>
<dbReference type="CDD" id="cd18030">
    <property type="entry name" value="DEXHc_RE_I_HsdR"/>
    <property type="match status" value="1"/>
</dbReference>
<dbReference type="InterPro" id="IPR051268">
    <property type="entry name" value="Type-I_R_enzyme_R_subunit"/>
</dbReference>
<comment type="catalytic activity">
    <reaction evidence="1 11">
        <text>Endonucleolytic cleavage of DNA to give random double-stranded fragments with terminal 5'-phosphates, ATP is simultaneously hydrolyzed.</text>
        <dbReference type="EC" id="3.1.21.3"/>
    </reaction>
</comment>
<keyword evidence="4" id="KW-0540">Nuclease</keyword>
<dbReference type="InterPro" id="IPR040980">
    <property type="entry name" value="SWI2_SNF2"/>
</dbReference>
<keyword evidence="5 11" id="KW-0547">Nucleotide-binding</keyword>
<comment type="subunit">
    <text evidence="3 11">The type I restriction/modification system is composed of three polypeptides R, M and S.</text>
</comment>
<comment type="function">
    <text evidence="11">Subunit R is required for both nuclease and ATPase activities, but not for modification.</text>
</comment>
<name>A0A6N3FSP3_STASI</name>
<evidence type="ECO:0000256" key="1">
    <source>
        <dbReference type="ARBA" id="ARBA00000851"/>
    </source>
</evidence>